<dbReference type="SMART" id="SM00421">
    <property type="entry name" value="HTH_LUXR"/>
    <property type="match status" value="1"/>
</dbReference>
<name>A0ABU8H7M7_9SPHN</name>
<dbReference type="EMBL" id="JBBBDM010000020">
    <property type="protein sequence ID" value="MEI5689074.1"/>
    <property type="molecule type" value="Genomic_DNA"/>
</dbReference>
<sequence length="198" mass="21556">MTHSANQSDRATVYVVDDDRDLGAAVARLLGRHGYAAEPFLDPVMLLSFYADAQAHCIVTDIMMGDLDGFGFADRVRAIDPAVAIVFMTAWPTTANAVDSVRRYGGLDYLEKPLDETRLLDAVAEGVAWSRQQRSARARTATLSARERQVFELLVQGHSNKAVADMLELSPKTIEDHRASIVAKTGANGLAQLIALAR</sequence>
<dbReference type="SUPFAM" id="SSF46894">
    <property type="entry name" value="C-terminal effector domain of the bipartite response regulators"/>
    <property type="match status" value="1"/>
</dbReference>
<keyword evidence="4" id="KW-0597">Phosphoprotein</keyword>
<evidence type="ECO:0000313" key="7">
    <source>
        <dbReference type="EMBL" id="MEI5689074.1"/>
    </source>
</evidence>
<comment type="caution">
    <text evidence="7">The sequence shown here is derived from an EMBL/GenBank/DDBJ whole genome shotgun (WGS) entry which is preliminary data.</text>
</comment>
<evidence type="ECO:0000259" key="5">
    <source>
        <dbReference type="PROSITE" id="PS50043"/>
    </source>
</evidence>
<dbReference type="PANTHER" id="PTHR44688">
    <property type="entry name" value="DNA-BINDING TRANSCRIPTIONAL ACTIVATOR DEVR_DOSR"/>
    <property type="match status" value="1"/>
</dbReference>
<dbReference type="PROSITE" id="PS50043">
    <property type="entry name" value="HTH_LUXR_2"/>
    <property type="match status" value="1"/>
</dbReference>
<keyword evidence="3" id="KW-0804">Transcription</keyword>
<evidence type="ECO:0000259" key="6">
    <source>
        <dbReference type="PROSITE" id="PS50110"/>
    </source>
</evidence>
<dbReference type="RefSeq" id="WP_271299861.1">
    <property type="nucleotide sequence ID" value="NZ_JBBBDM010000020.1"/>
</dbReference>
<feature type="modified residue" description="4-aspartylphosphate" evidence="4">
    <location>
        <position position="61"/>
    </location>
</feature>
<evidence type="ECO:0000256" key="4">
    <source>
        <dbReference type="PROSITE-ProRule" id="PRU00169"/>
    </source>
</evidence>
<keyword evidence="2" id="KW-0238">DNA-binding</keyword>
<evidence type="ECO:0000256" key="1">
    <source>
        <dbReference type="ARBA" id="ARBA00023015"/>
    </source>
</evidence>
<dbReference type="InterPro" id="IPR011006">
    <property type="entry name" value="CheY-like_superfamily"/>
</dbReference>
<evidence type="ECO:0000313" key="8">
    <source>
        <dbReference type="Proteomes" id="UP001367771"/>
    </source>
</evidence>
<reference evidence="7 8" key="1">
    <citation type="journal article" date="2013" name="Int. J. Syst. Evol. Microbiol.">
        <title>Sphingomonas kyungheensis sp. nov., a bacterium with ginsenoside-converting activity isolated from soil of a ginseng field.</title>
        <authorList>
            <person name="Son H.M."/>
            <person name="Yang J.E."/>
            <person name="Park Y."/>
            <person name="Han C.K."/>
            <person name="Kim S.G."/>
            <person name="Kook M."/>
            <person name="Yi T.H."/>
        </authorList>
    </citation>
    <scope>NUCLEOTIDE SEQUENCE [LARGE SCALE GENOMIC DNA]</scope>
    <source>
        <strain evidence="7 8">LMG 26582</strain>
    </source>
</reference>
<dbReference type="SUPFAM" id="SSF52172">
    <property type="entry name" value="CheY-like"/>
    <property type="match status" value="1"/>
</dbReference>
<dbReference type="InterPro" id="IPR001789">
    <property type="entry name" value="Sig_transdc_resp-reg_receiver"/>
</dbReference>
<evidence type="ECO:0000256" key="2">
    <source>
        <dbReference type="ARBA" id="ARBA00023125"/>
    </source>
</evidence>
<dbReference type="SMART" id="SM00448">
    <property type="entry name" value="REC"/>
    <property type="match status" value="1"/>
</dbReference>
<feature type="domain" description="HTH luxR-type" evidence="5">
    <location>
        <begin position="136"/>
        <end position="198"/>
    </location>
</feature>
<protein>
    <submittedName>
        <fullName evidence="7">Response regulator</fullName>
    </submittedName>
</protein>
<accession>A0ABU8H7M7</accession>
<dbReference type="InterPro" id="IPR036388">
    <property type="entry name" value="WH-like_DNA-bd_sf"/>
</dbReference>
<dbReference type="InterPro" id="IPR000792">
    <property type="entry name" value="Tscrpt_reg_LuxR_C"/>
</dbReference>
<keyword evidence="8" id="KW-1185">Reference proteome</keyword>
<organism evidence="7 8">
    <name type="scientific">Sphingomonas kyungheensis</name>
    <dbReference type="NCBI Taxonomy" id="1069987"/>
    <lineage>
        <taxon>Bacteria</taxon>
        <taxon>Pseudomonadati</taxon>
        <taxon>Pseudomonadota</taxon>
        <taxon>Alphaproteobacteria</taxon>
        <taxon>Sphingomonadales</taxon>
        <taxon>Sphingomonadaceae</taxon>
        <taxon>Sphingomonas</taxon>
    </lineage>
</organism>
<dbReference type="Pfam" id="PF00196">
    <property type="entry name" value="GerE"/>
    <property type="match status" value="1"/>
</dbReference>
<dbReference type="PANTHER" id="PTHR44688:SF16">
    <property type="entry name" value="DNA-BINDING TRANSCRIPTIONAL ACTIVATOR DEVR_DOSR"/>
    <property type="match status" value="1"/>
</dbReference>
<gene>
    <name evidence="7" type="ORF">V8201_18435</name>
</gene>
<dbReference type="PROSITE" id="PS00622">
    <property type="entry name" value="HTH_LUXR_1"/>
    <property type="match status" value="1"/>
</dbReference>
<evidence type="ECO:0000256" key="3">
    <source>
        <dbReference type="ARBA" id="ARBA00023163"/>
    </source>
</evidence>
<dbReference type="InterPro" id="IPR016032">
    <property type="entry name" value="Sig_transdc_resp-reg_C-effctor"/>
</dbReference>
<dbReference type="Gene3D" id="3.40.50.2300">
    <property type="match status" value="1"/>
</dbReference>
<dbReference type="PROSITE" id="PS50110">
    <property type="entry name" value="RESPONSE_REGULATORY"/>
    <property type="match status" value="1"/>
</dbReference>
<dbReference type="CDD" id="cd06170">
    <property type="entry name" value="LuxR_C_like"/>
    <property type="match status" value="1"/>
</dbReference>
<dbReference type="Proteomes" id="UP001367771">
    <property type="component" value="Unassembled WGS sequence"/>
</dbReference>
<dbReference type="PRINTS" id="PR00038">
    <property type="entry name" value="HTHLUXR"/>
</dbReference>
<feature type="domain" description="Response regulatory" evidence="6">
    <location>
        <begin position="12"/>
        <end position="127"/>
    </location>
</feature>
<dbReference type="Pfam" id="PF00072">
    <property type="entry name" value="Response_reg"/>
    <property type="match status" value="1"/>
</dbReference>
<proteinExistence type="predicted"/>
<dbReference type="Gene3D" id="1.10.10.10">
    <property type="entry name" value="Winged helix-like DNA-binding domain superfamily/Winged helix DNA-binding domain"/>
    <property type="match status" value="1"/>
</dbReference>
<keyword evidence="1" id="KW-0805">Transcription regulation</keyword>